<keyword evidence="9 17" id="KW-0812">Transmembrane</keyword>
<name>A0ABP7YGY9_9SPHI</name>
<evidence type="ECO:0000256" key="5">
    <source>
        <dbReference type="ARBA" id="ARBA00013174"/>
    </source>
</evidence>
<evidence type="ECO:0000256" key="12">
    <source>
        <dbReference type="ARBA" id="ARBA00023136"/>
    </source>
</evidence>
<evidence type="ECO:0000313" key="18">
    <source>
        <dbReference type="EMBL" id="GAA4136120.1"/>
    </source>
</evidence>
<dbReference type="Proteomes" id="UP001500101">
    <property type="component" value="Unassembled WGS sequence"/>
</dbReference>
<evidence type="ECO:0000313" key="19">
    <source>
        <dbReference type="Proteomes" id="UP001500101"/>
    </source>
</evidence>
<dbReference type="PROSITE" id="PS00379">
    <property type="entry name" value="CDP_ALCOHOL_P_TRANSF"/>
    <property type="match status" value="1"/>
</dbReference>
<feature type="transmembrane region" description="Helical" evidence="17">
    <location>
        <begin position="121"/>
        <end position="140"/>
    </location>
</feature>
<feature type="transmembrane region" description="Helical" evidence="17">
    <location>
        <begin position="146"/>
        <end position="165"/>
    </location>
</feature>
<evidence type="ECO:0000256" key="8">
    <source>
        <dbReference type="ARBA" id="ARBA00022679"/>
    </source>
</evidence>
<organism evidence="18 19">
    <name type="scientific">Sphingobacterium kyonggiense</name>
    <dbReference type="NCBI Taxonomy" id="714075"/>
    <lineage>
        <taxon>Bacteria</taxon>
        <taxon>Pseudomonadati</taxon>
        <taxon>Bacteroidota</taxon>
        <taxon>Sphingobacteriia</taxon>
        <taxon>Sphingobacteriales</taxon>
        <taxon>Sphingobacteriaceae</taxon>
        <taxon>Sphingobacterium</taxon>
    </lineage>
</organism>
<evidence type="ECO:0000256" key="4">
    <source>
        <dbReference type="ARBA" id="ARBA00010441"/>
    </source>
</evidence>
<feature type="transmembrane region" description="Helical" evidence="17">
    <location>
        <begin position="7"/>
        <end position="25"/>
    </location>
</feature>
<evidence type="ECO:0000256" key="2">
    <source>
        <dbReference type="ARBA" id="ARBA00004141"/>
    </source>
</evidence>
<evidence type="ECO:0000256" key="9">
    <source>
        <dbReference type="ARBA" id="ARBA00022692"/>
    </source>
</evidence>
<comment type="catalytic activity">
    <reaction evidence="1">
        <text>a CDP-1,2-diacyl-sn-glycerol + L-serine = a 1,2-diacyl-sn-glycero-3-phospho-L-serine + CMP + H(+)</text>
        <dbReference type="Rhea" id="RHEA:16913"/>
        <dbReference type="ChEBI" id="CHEBI:15378"/>
        <dbReference type="ChEBI" id="CHEBI:33384"/>
        <dbReference type="ChEBI" id="CHEBI:57262"/>
        <dbReference type="ChEBI" id="CHEBI:58332"/>
        <dbReference type="ChEBI" id="CHEBI:60377"/>
        <dbReference type="EC" id="2.7.8.8"/>
    </reaction>
</comment>
<keyword evidence="19" id="KW-1185">Reference proteome</keyword>
<evidence type="ECO:0000256" key="13">
    <source>
        <dbReference type="ARBA" id="ARBA00023209"/>
    </source>
</evidence>
<evidence type="ECO:0000256" key="10">
    <source>
        <dbReference type="ARBA" id="ARBA00022989"/>
    </source>
</evidence>
<keyword evidence="11" id="KW-0443">Lipid metabolism</keyword>
<evidence type="ECO:0000256" key="3">
    <source>
        <dbReference type="ARBA" id="ARBA00004308"/>
    </source>
</evidence>
<dbReference type="PROSITE" id="PS51257">
    <property type="entry name" value="PROKAR_LIPOPROTEIN"/>
    <property type="match status" value="1"/>
</dbReference>
<sequence length="233" mass="26367">MKKYIPNTITSLNLFSGCIGVIMALRGEFNYAFYCVLASGIFDFFDGMSARALHVKSLIGKELDSLADVISFGFLPGTILYMLLKESTTNEYLPYLAYILTVFSALRLAKFNIDTRQTTDFIGVNTPMNTFVIISLPFIAQQFPAIINTYVLLLITIVSSLLLVSEIKLFSMKLSSLKWAVNKYKYLFLITSVILLIFLKFLALPIILVLYIFFSYIHFSSEKSLDNQDKVEA</sequence>
<dbReference type="Gene3D" id="1.20.120.1760">
    <property type="match status" value="1"/>
</dbReference>
<dbReference type="InterPro" id="IPR000462">
    <property type="entry name" value="CDP-OH_P_trans"/>
</dbReference>
<evidence type="ECO:0000256" key="7">
    <source>
        <dbReference type="ARBA" id="ARBA00022516"/>
    </source>
</evidence>
<keyword evidence="12 17" id="KW-0472">Membrane</keyword>
<dbReference type="EC" id="2.7.8.8" evidence="5"/>
<protein>
    <recommendedName>
        <fullName evidence="6">CDP-diacylglycerol--serine O-phosphatidyltransferase</fullName>
        <ecNumber evidence="5">2.7.8.8</ecNumber>
    </recommendedName>
    <alternativeName>
        <fullName evidence="15">Phosphatidylserine synthase</fullName>
    </alternativeName>
</protein>
<evidence type="ECO:0000256" key="11">
    <source>
        <dbReference type="ARBA" id="ARBA00023098"/>
    </source>
</evidence>
<evidence type="ECO:0000256" key="14">
    <source>
        <dbReference type="ARBA" id="ARBA00023264"/>
    </source>
</evidence>
<evidence type="ECO:0000256" key="17">
    <source>
        <dbReference type="SAM" id="Phobius"/>
    </source>
</evidence>
<accession>A0ABP7YGY9</accession>
<dbReference type="Pfam" id="PF01066">
    <property type="entry name" value="CDP-OH_P_transf"/>
    <property type="match status" value="1"/>
</dbReference>
<keyword evidence="13" id="KW-0594">Phospholipid biosynthesis</keyword>
<reference evidence="19" key="1">
    <citation type="journal article" date="2019" name="Int. J. Syst. Evol. Microbiol.">
        <title>The Global Catalogue of Microorganisms (GCM) 10K type strain sequencing project: providing services to taxonomists for standard genome sequencing and annotation.</title>
        <authorList>
            <consortium name="The Broad Institute Genomics Platform"/>
            <consortium name="The Broad Institute Genome Sequencing Center for Infectious Disease"/>
            <person name="Wu L."/>
            <person name="Ma J."/>
        </authorList>
    </citation>
    <scope>NUCLEOTIDE SEQUENCE [LARGE SCALE GENOMIC DNA]</scope>
    <source>
        <strain evidence="19">JCM 16704</strain>
    </source>
</reference>
<evidence type="ECO:0000256" key="1">
    <source>
        <dbReference type="ARBA" id="ARBA00000287"/>
    </source>
</evidence>
<keyword evidence="8 16" id="KW-0808">Transferase</keyword>
<evidence type="ECO:0000256" key="16">
    <source>
        <dbReference type="RuleBase" id="RU003750"/>
    </source>
</evidence>
<comment type="subcellular location">
    <subcellularLocation>
        <location evidence="3">Endomembrane system</location>
    </subcellularLocation>
    <subcellularLocation>
        <location evidence="2">Membrane</location>
        <topology evidence="2">Multi-pass membrane protein</topology>
    </subcellularLocation>
</comment>
<feature type="transmembrane region" description="Helical" evidence="17">
    <location>
        <begin position="90"/>
        <end position="109"/>
    </location>
</feature>
<dbReference type="InterPro" id="IPR043130">
    <property type="entry name" value="CDP-OH_PTrfase_TM_dom"/>
</dbReference>
<gene>
    <name evidence="18" type="primary">pssA</name>
    <name evidence="18" type="ORF">GCM10022216_10670</name>
</gene>
<keyword evidence="14" id="KW-1208">Phospholipid metabolism</keyword>
<evidence type="ECO:0000256" key="6">
    <source>
        <dbReference type="ARBA" id="ARBA00017171"/>
    </source>
</evidence>
<dbReference type="InterPro" id="IPR048254">
    <property type="entry name" value="CDP_ALCOHOL_P_TRANSF_CS"/>
</dbReference>
<keyword evidence="7" id="KW-0444">Lipid biosynthesis</keyword>
<dbReference type="NCBIfam" id="TIGR00473">
    <property type="entry name" value="pssA"/>
    <property type="match status" value="1"/>
</dbReference>
<dbReference type="RefSeq" id="WP_344673583.1">
    <property type="nucleotide sequence ID" value="NZ_BAAAZI010000006.1"/>
</dbReference>
<comment type="caution">
    <text evidence="18">The sequence shown here is derived from an EMBL/GenBank/DDBJ whole genome shotgun (WGS) entry which is preliminary data.</text>
</comment>
<comment type="similarity">
    <text evidence="4 16">Belongs to the CDP-alcohol phosphatidyltransferase class-I family.</text>
</comment>
<evidence type="ECO:0000256" key="15">
    <source>
        <dbReference type="ARBA" id="ARBA00032361"/>
    </source>
</evidence>
<keyword evidence="10 17" id="KW-1133">Transmembrane helix</keyword>
<feature type="transmembrane region" description="Helical" evidence="17">
    <location>
        <begin position="186"/>
        <end position="214"/>
    </location>
</feature>
<proteinExistence type="inferred from homology"/>
<dbReference type="InterPro" id="IPR004533">
    <property type="entry name" value="CDP-diaglyc--ser_O-PTrfase"/>
</dbReference>
<dbReference type="EMBL" id="BAAAZI010000006">
    <property type="protein sequence ID" value="GAA4136120.1"/>
    <property type="molecule type" value="Genomic_DNA"/>
</dbReference>